<evidence type="ECO:0000256" key="4">
    <source>
        <dbReference type="RuleBase" id="RU004335"/>
    </source>
</evidence>
<comment type="similarity">
    <text evidence="1 4">Belongs to the glycosyl hydrolase 17 family.</text>
</comment>
<dbReference type="Proteomes" id="UP001412067">
    <property type="component" value="Unassembled WGS sequence"/>
</dbReference>
<comment type="caution">
    <text evidence="5">The sequence shown here is derived from an EMBL/GenBank/DDBJ whole genome shotgun (WGS) entry which is preliminary data.</text>
</comment>
<evidence type="ECO:0000313" key="5">
    <source>
        <dbReference type="EMBL" id="KAK8959445.1"/>
    </source>
</evidence>
<organism evidence="5 6">
    <name type="scientific">Platanthera guangdongensis</name>
    <dbReference type="NCBI Taxonomy" id="2320717"/>
    <lineage>
        <taxon>Eukaryota</taxon>
        <taxon>Viridiplantae</taxon>
        <taxon>Streptophyta</taxon>
        <taxon>Embryophyta</taxon>
        <taxon>Tracheophyta</taxon>
        <taxon>Spermatophyta</taxon>
        <taxon>Magnoliopsida</taxon>
        <taxon>Liliopsida</taxon>
        <taxon>Asparagales</taxon>
        <taxon>Orchidaceae</taxon>
        <taxon>Orchidoideae</taxon>
        <taxon>Orchideae</taxon>
        <taxon>Orchidinae</taxon>
        <taxon>Platanthera</taxon>
    </lineage>
</organism>
<dbReference type="EMBL" id="JBBWWR010000011">
    <property type="protein sequence ID" value="KAK8959445.1"/>
    <property type="molecule type" value="Genomic_DNA"/>
</dbReference>
<dbReference type="Pfam" id="PF00332">
    <property type="entry name" value="Glyco_hydro_17"/>
    <property type="match status" value="1"/>
</dbReference>
<protein>
    <recommendedName>
        <fullName evidence="7">Glucan endo-1,3-beta-D-glucosidase</fullName>
    </recommendedName>
</protein>
<proteinExistence type="inferred from homology"/>
<evidence type="ECO:0000256" key="2">
    <source>
        <dbReference type="ARBA" id="ARBA00022801"/>
    </source>
</evidence>
<dbReference type="InterPro" id="IPR044965">
    <property type="entry name" value="Glyco_hydro_17_plant"/>
</dbReference>
<dbReference type="InterPro" id="IPR000490">
    <property type="entry name" value="Glyco_hydro_17"/>
</dbReference>
<evidence type="ECO:0000313" key="6">
    <source>
        <dbReference type="Proteomes" id="UP001412067"/>
    </source>
</evidence>
<gene>
    <name evidence="5" type="ORF">KSP40_PGU017618</name>
</gene>
<keyword evidence="2" id="KW-0378">Hydrolase</keyword>
<sequence length="121" mass="13159">MRANYGMKGDNLPTPPQVISLCRSKNITRLRLFDPNAAALVVSETGWPSAGGGNASTVDNARAYNNNLISHVNEKTGMPKRPGNDLEVDIFALFNENLKPEGTEQNFGIFYADMTEEKAAA</sequence>
<evidence type="ECO:0008006" key="7">
    <source>
        <dbReference type="Google" id="ProtNLM"/>
    </source>
</evidence>
<dbReference type="SUPFAM" id="SSF51445">
    <property type="entry name" value="(Trans)glycosidases"/>
    <property type="match status" value="1"/>
</dbReference>
<dbReference type="Gene3D" id="3.20.20.80">
    <property type="entry name" value="Glycosidases"/>
    <property type="match status" value="2"/>
</dbReference>
<keyword evidence="3" id="KW-0326">Glycosidase</keyword>
<dbReference type="InterPro" id="IPR017853">
    <property type="entry name" value="GH"/>
</dbReference>
<reference evidence="5 6" key="1">
    <citation type="journal article" date="2022" name="Nat. Plants">
        <title>Genomes of leafy and leafless Platanthera orchids illuminate the evolution of mycoheterotrophy.</title>
        <authorList>
            <person name="Li M.H."/>
            <person name="Liu K.W."/>
            <person name="Li Z."/>
            <person name="Lu H.C."/>
            <person name="Ye Q.L."/>
            <person name="Zhang D."/>
            <person name="Wang J.Y."/>
            <person name="Li Y.F."/>
            <person name="Zhong Z.M."/>
            <person name="Liu X."/>
            <person name="Yu X."/>
            <person name="Liu D.K."/>
            <person name="Tu X.D."/>
            <person name="Liu B."/>
            <person name="Hao Y."/>
            <person name="Liao X.Y."/>
            <person name="Jiang Y.T."/>
            <person name="Sun W.H."/>
            <person name="Chen J."/>
            <person name="Chen Y.Q."/>
            <person name="Ai Y."/>
            <person name="Zhai J.W."/>
            <person name="Wu S.S."/>
            <person name="Zhou Z."/>
            <person name="Hsiao Y.Y."/>
            <person name="Wu W.L."/>
            <person name="Chen Y.Y."/>
            <person name="Lin Y.F."/>
            <person name="Hsu J.L."/>
            <person name="Li C.Y."/>
            <person name="Wang Z.W."/>
            <person name="Zhao X."/>
            <person name="Zhong W.Y."/>
            <person name="Ma X.K."/>
            <person name="Ma L."/>
            <person name="Huang J."/>
            <person name="Chen G.Z."/>
            <person name="Huang M.Z."/>
            <person name="Huang L."/>
            <person name="Peng D.H."/>
            <person name="Luo Y.B."/>
            <person name="Zou S.Q."/>
            <person name="Chen S.P."/>
            <person name="Lan S."/>
            <person name="Tsai W.C."/>
            <person name="Van de Peer Y."/>
            <person name="Liu Z.J."/>
        </authorList>
    </citation>
    <scope>NUCLEOTIDE SEQUENCE [LARGE SCALE GENOMIC DNA]</scope>
    <source>
        <strain evidence="5">Lor288</strain>
    </source>
</reference>
<evidence type="ECO:0000256" key="1">
    <source>
        <dbReference type="ARBA" id="ARBA00008773"/>
    </source>
</evidence>
<evidence type="ECO:0000256" key="3">
    <source>
        <dbReference type="ARBA" id="ARBA00023295"/>
    </source>
</evidence>
<keyword evidence="6" id="KW-1185">Reference proteome</keyword>
<name>A0ABR2M6I3_9ASPA</name>
<accession>A0ABR2M6I3</accession>
<dbReference type="PANTHER" id="PTHR32227">
    <property type="entry name" value="GLUCAN ENDO-1,3-BETA-GLUCOSIDASE BG1-RELATED-RELATED"/>
    <property type="match status" value="1"/>
</dbReference>